<dbReference type="SUPFAM" id="SSF69593">
    <property type="entry name" value="Glycerol-3-phosphate (1)-acyltransferase"/>
    <property type="match status" value="1"/>
</dbReference>
<comment type="similarity">
    <text evidence="1">Belongs to the 1-acyl-sn-glycerol-3-phosphate acyltransferase family.</text>
</comment>
<dbReference type="Pfam" id="PF01553">
    <property type="entry name" value="Acyltransferase"/>
    <property type="match status" value="1"/>
</dbReference>
<evidence type="ECO:0000256" key="3">
    <source>
        <dbReference type="ARBA" id="ARBA00023315"/>
    </source>
</evidence>
<dbReference type="OrthoDB" id="189226at2759"/>
<feature type="transmembrane region" description="Helical" evidence="4">
    <location>
        <begin position="16"/>
        <end position="42"/>
    </location>
</feature>
<dbReference type="Proteomes" id="UP000198287">
    <property type="component" value="Unassembled WGS sequence"/>
</dbReference>
<evidence type="ECO:0000313" key="7">
    <source>
        <dbReference type="Proteomes" id="UP000198287"/>
    </source>
</evidence>
<dbReference type="InterPro" id="IPR002123">
    <property type="entry name" value="Plipid/glycerol_acylTrfase"/>
</dbReference>
<dbReference type="CDD" id="cd07990">
    <property type="entry name" value="LPLAT_LCLAT1-like"/>
    <property type="match status" value="1"/>
</dbReference>
<dbReference type="SMART" id="SM00563">
    <property type="entry name" value="PlsC"/>
    <property type="match status" value="1"/>
</dbReference>
<keyword evidence="7" id="KW-1185">Reference proteome</keyword>
<evidence type="ECO:0000259" key="5">
    <source>
        <dbReference type="SMART" id="SM00563"/>
    </source>
</evidence>
<dbReference type="Pfam" id="PF16076">
    <property type="entry name" value="Acyltransf_C"/>
    <property type="match status" value="1"/>
</dbReference>
<comment type="caution">
    <text evidence="6">The sequence shown here is derived from an EMBL/GenBank/DDBJ whole genome shotgun (WGS) entry which is preliminary data.</text>
</comment>
<evidence type="ECO:0000256" key="1">
    <source>
        <dbReference type="ARBA" id="ARBA00008655"/>
    </source>
</evidence>
<organism evidence="6 7">
    <name type="scientific">Folsomia candida</name>
    <name type="common">Springtail</name>
    <dbReference type="NCBI Taxonomy" id="158441"/>
    <lineage>
        <taxon>Eukaryota</taxon>
        <taxon>Metazoa</taxon>
        <taxon>Ecdysozoa</taxon>
        <taxon>Arthropoda</taxon>
        <taxon>Hexapoda</taxon>
        <taxon>Collembola</taxon>
        <taxon>Entomobryomorpha</taxon>
        <taxon>Isotomoidea</taxon>
        <taxon>Isotomidae</taxon>
        <taxon>Proisotominae</taxon>
        <taxon>Folsomia</taxon>
    </lineage>
</organism>
<proteinExistence type="inferred from homology"/>
<feature type="domain" description="Phospholipid/glycerol acyltransferase" evidence="5">
    <location>
        <begin position="96"/>
        <end position="218"/>
    </location>
</feature>
<dbReference type="InterPro" id="IPR032098">
    <property type="entry name" value="Acyltransf_C"/>
</dbReference>
<keyword evidence="4" id="KW-0812">Transmembrane</keyword>
<dbReference type="OMA" id="YPLYAFY"/>
<sequence>MTTDSKILAYFKSLRIVHLILAVSFVTAGLCVNFVQSVLFVTLKPINARLYRKINYYVTYFLNCFIVYMVEWWSGSEAIIYGDPVMVKKCMGKEHALLLINHNLEIDWLFGWTIFERLGGLGNIRSYCKKVLQYVPIFGWSWKCQEFVFLDRNWEKDRKNLGRQLRALTQYPDPVWLSLFPEGTRFTSDKHAASMKIAAEKGLPLLKHHLLPRTKGFTASIPHLRGKFDAIYDVVMAVEKTCNNPASVVSMMEGKPLKIISLYRRIPMSQVPDDETEAAAWLQKLYQEKDKVLDNYEKYGKFVPEEDRDKEEYKTYQSFETFQLPRRYYTLCIATIWGCIVMMGLSRYFWHVLMSGSVAQILLLVSVCGGGE</sequence>
<accession>A0A226DFQ4</accession>
<keyword evidence="4" id="KW-0472">Membrane</keyword>
<evidence type="ECO:0000256" key="2">
    <source>
        <dbReference type="ARBA" id="ARBA00022679"/>
    </source>
</evidence>
<evidence type="ECO:0000313" key="6">
    <source>
        <dbReference type="EMBL" id="OXA44372.1"/>
    </source>
</evidence>
<keyword evidence="2 6" id="KW-0808">Transferase</keyword>
<feature type="transmembrane region" description="Helical" evidence="4">
    <location>
        <begin position="54"/>
        <end position="73"/>
    </location>
</feature>
<dbReference type="GO" id="GO:0003841">
    <property type="term" value="F:1-acylglycerol-3-phosphate O-acyltransferase activity"/>
    <property type="evidence" value="ECO:0007669"/>
    <property type="project" value="TreeGrafter"/>
</dbReference>
<keyword evidence="3 6" id="KW-0012">Acyltransferase</keyword>
<evidence type="ECO:0000256" key="4">
    <source>
        <dbReference type="SAM" id="Phobius"/>
    </source>
</evidence>
<dbReference type="PANTHER" id="PTHR10983:SF24">
    <property type="entry name" value="1-ACYLGLYCEROL-3-PHOSPHATE O-ACYLTRANSFERASE 3, ISOFORM E-RELATED"/>
    <property type="match status" value="1"/>
</dbReference>
<reference evidence="6 7" key="1">
    <citation type="submission" date="2015-12" db="EMBL/GenBank/DDBJ databases">
        <title>The genome of Folsomia candida.</title>
        <authorList>
            <person name="Faddeeva A."/>
            <person name="Derks M.F."/>
            <person name="Anvar Y."/>
            <person name="Smit S."/>
            <person name="Van Straalen N."/>
            <person name="Roelofs D."/>
        </authorList>
    </citation>
    <scope>NUCLEOTIDE SEQUENCE [LARGE SCALE GENOMIC DNA]</scope>
    <source>
        <strain evidence="6 7">VU population</strain>
        <tissue evidence="6">Whole body</tissue>
    </source>
</reference>
<dbReference type="PANTHER" id="PTHR10983">
    <property type="entry name" value="1-ACYLGLYCEROL-3-PHOSPHATE ACYLTRANSFERASE-RELATED"/>
    <property type="match status" value="1"/>
</dbReference>
<dbReference type="GO" id="GO:0012505">
    <property type="term" value="C:endomembrane system"/>
    <property type="evidence" value="ECO:0007669"/>
    <property type="project" value="TreeGrafter"/>
</dbReference>
<feature type="transmembrane region" description="Helical" evidence="4">
    <location>
        <begin position="328"/>
        <end position="350"/>
    </location>
</feature>
<dbReference type="STRING" id="158441.A0A226DFQ4"/>
<gene>
    <name evidence="6" type="ORF">Fcan01_20779</name>
</gene>
<name>A0A226DFQ4_FOLCA</name>
<dbReference type="EMBL" id="LNIX01000019">
    <property type="protein sequence ID" value="OXA44372.1"/>
    <property type="molecule type" value="Genomic_DNA"/>
</dbReference>
<protein>
    <submittedName>
        <fullName evidence="6">1-acyl-sn-glycerol-3-phosphate acyltransferase gamma</fullName>
    </submittedName>
</protein>
<dbReference type="AlphaFoldDB" id="A0A226DFQ4"/>
<keyword evidence="4" id="KW-1133">Transmembrane helix</keyword>